<protein>
    <submittedName>
        <fullName evidence="1">Uncharacterized protein</fullName>
    </submittedName>
</protein>
<gene>
    <name evidence="1" type="ORF">E5990_06360</name>
</gene>
<accession>A0AC61S507</accession>
<name>A0AC61S507_9BACT</name>
<dbReference type="EMBL" id="SSTG01000067">
    <property type="protein sequence ID" value="THG50757.1"/>
    <property type="molecule type" value="Genomic_DNA"/>
</dbReference>
<organism evidence="1 2">
    <name type="scientific">Muribaculum caecicola</name>
    <dbReference type="NCBI Taxonomy" id="3038144"/>
    <lineage>
        <taxon>Bacteria</taxon>
        <taxon>Pseudomonadati</taxon>
        <taxon>Bacteroidota</taxon>
        <taxon>Bacteroidia</taxon>
        <taxon>Bacteroidales</taxon>
        <taxon>Muribaculaceae</taxon>
        <taxon>Muribaculum</taxon>
    </lineage>
</organism>
<comment type="caution">
    <text evidence="1">The sequence shown here is derived from an EMBL/GenBank/DDBJ whole genome shotgun (WGS) entry which is preliminary data.</text>
</comment>
<keyword evidence="2" id="KW-1185">Reference proteome</keyword>
<dbReference type="Proteomes" id="UP000305401">
    <property type="component" value="Unassembled WGS sequence"/>
</dbReference>
<evidence type="ECO:0000313" key="1">
    <source>
        <dbReference type="EMBL" id="THG50757.1"/>
    </source>
</evidence>
<evidence type="ECO:0000313" key="2">
    <source>
        <dbReference type="Proteomes" id="UP000305401"/>
    </source>
</evidence>
<proteinExistence type="predicted"/>
<reference evidence="1" key="1">
    <citation type="submission" date="2019-04" db="EMBL/GenBank/DDBJ databases">
        <title>Microbes associate with the intestines of laboratory mice.</title>
        <authorList>
            <person name="Navarre W."/>
            <person name="Wong E."/>
            <person name="Huang K.C."/>
            <person name="Tropini C."/>
            <person name="Ng K."/>
            <person name="Yu B."/>
        </authorList>
    </citation>
    <scope>NUCLEOTIDE SEQUENCE</scope>
    <source>
        <strain evidence="1">NM86_A22</strain>
    </source>
</reference>
<sequence>MLKTILKILLAIALTGYAVTALLWSRANADARPCQSIFVTVANTDSPRFVTAREVARDLGNLYTQSPGKPIGMINTHAIVQRLDSIDKIENATATFLTDGSIEVNVTPMLPVARIFPNNEKSFYINKQGKRILATARYHVNVPVVSTNDPAFAHQQILPLINFLHDNPKWDSLITHIKILSPNNIILVPMIHGHVLNIGSINDLQSKFDRIETAYRQIMPIKGWEFYDTLSVKWKGQIVATRRTKKLAPVVNPADYEAEREEPDLGTMMTGEALTKATKPTAKKQQ</sequence>